<protein>
    <recommendedName>
        <fullName evidence="5">Arsenite methyltransferase</fullName>
        <ecNumber evidence="4">2.1.1.137</ecNumber>
    </recommendedName>
</protein>
<feature type="non-terminal residue" evidence="10">
    <location>
        <position position="1"/>
    </location>
</feature>
<dbReference type="Pfam" id="PF13847">
    <property type="entry name" value="Methyltransf_31"/>
    <property type="match status" value="1"/>
</dbReference>
<organism evidence="10">
    <name type="scientific">marine sediment metagenome</name>
    <dbReference type="NCBI Taxonomy" id="412755"/>
    <lineage>
        <taxon>unclassified sequences</taxon>
        <taxon>metagenomes</taxon>
        <taxon>ecological metagenomes</taxon>
    </lineage>
</organism>
<dbReference type="PROSITE" id="PS51608">
    <property type="entry name" value="SAM_MT_UBIE"/>
    <property type="match status" value="1"/>
</dbReference>
<name>X1DK77_9ZZZZ</name>
<comment type="catalytic activity">
    <reaction evidence="7">
        <text>arsenic triglutathione + 2 [thioredoxin]-dithiol + 2 S-adenosyl-L-methionine + H2O = dimethylarsinous acid + 2 [thioredoxin]-disulfide + 3 glutathione + 2 S-adenosyl-L-homocysteine + 2 H(+)</text>
        <dbReference type="Rhea" id="RHEA:69464"/>
        <dbReference type="Rhea" id="RHEA-COMP:10698"/>
        <dbReference type="Rhea" id="RHEA-COMP:10700"/>
        <dbReference type="ChEBI" id="CHEBI:15377"/>
        <dbReference type="ChEBI" id="CHEBI:15378"/>
        <dbReference type="ChEBI" id="CHEBI:23808"/>
        <dbReference type="ChEBI" id="CHEBI:29950"/>
        <dbReference type="ChEBI" id="CHEBI:50058"/>
        <dbReference type="ChEBI" id="CHEBI:57856"/>
        <dbReference type="ChEBI" id="CHEBI:57925"/>
        <dbReference type="ChEBI" id="CHEBI:59789"/>
        <dbReference type="ChEBI" id="CHEBI:183640"/>
        <dbReference type="EC" id="2.1.1.137"/>
    </reaction>
</comment>
<dbReference type="EC" id="2.1.1.137" evidence="4"/>
<comment type="similarity">
    <text evidence="3">Belongs to the methyltransferase superfamily. Arsenite methyltransferase family.</text>
</comment>
<dbReference type="EMBL" id="BARU01000491">
    <property type="protein sequence ID" value="GAH21301.1"/>
    <property type="molecule type" value="Genomic_DNA"/>
</dbReference>
<dbReference type="InterPro" id="IPR029063">
    <property type="entry name" value="SAM-dependent_MTases_sf"/>
</dbReference>
<dbReference type="InterPro" id="IPR025714">
    <property type="entry name" value="Methyltranfer_dom"/>
</dbReference>
<keyword evidence="2" id="KW-0949">S-adenosyl-L-methionine</keyword>
<evidence type="ECO:0000256" key="2">
    <source>
        <dbReference type="ARBA" id="ARBA00022691"/>
    </source>
</evidence>
<proteinExistence type="inferred from homology"/>
<comment type="catalytic activity">
    <reaction evidence="8">
        <text>arsenic triglutathione + 3 [thioredoxin]-dithiol + 3 S-adenosyl-L-methionine = trimethylarsine + 3 [thioredoxin]-disulfide + 3 glutathione + 3 S-adenosyl-L-homocysteine + 3 H(+)</text>
        <dbReference type="Rhea" id="RHEA:69432"/>
        <dbReference type="Rhea" id="RHEA-COMP:10698"/>
        <dbReference type="Rhea" id="RHEA-COMP:10700"/>
        <dbReference type="ChEBI" id="CHEBI:15378"/>
        <dbReference type="ChEBI" id="CHEBI:27130"/>
        <dbReference type="ChEBI" id="CHEBI:29950"/>
        <dbReference type="ChEBI" id="CHEBI:50058"/>
        <dbReference type="ChEBI" id="CHEBI:57856"/>
        <dbReference type="ChEBI" id="CHEBI:57925"/>
        <dbReference type="ChEBI" id="CHEBI:59789"/>
        <dbReference type="ChEBI" id="CHEBI:183640"/>
        <dbReference type="EC" id="2.1.1.137"/>
    </reaction>
</comment>
<dbReference type="CDD" id="cd02440">
    <property type="entry name" value="AdoMet_MTases"/>
    <property type="match status" value="1"/>
</dbReference>
<dbReference type="AlphaFoldDB" id="X1DK77"/>
<dbReference type="InterPro" id="IPR026669">
    <property type="entry name" value="Arsenite_MeTrfase-like"/>
</dbReference>
<evidence type="ECO:0000259" key="9">
    <source>
        <dbReference type="Pfam" id="PF13847"/>
    </source>
</evidence>
<dbReference type="InterPro" id="IPR004033">
    <property type="entry name" value="UbiE/COQ5_MeTrFase"/>
</dbReference>
<gene>
    <name evidence="10" type="ORF">S03H2_01627</name>
</gene>
<evidence type="ECO:0000256" key="5">
    <source>
        <dbReference type="ARBA" id="ARBA00034545"/>
    </source>
</evidence>
<comment type="caution">
    <text evidence="10">The sequence shown here is derived from an EMBL/GenBank/DDBJ whole genome shotgun (WGS) entry which is preliminary data.</text>
</comment>
<evidence type="ECO:0000256" key="1">
    <source>
        <dbReference type="ARBA" id="ARBA00022679"/>
    </source>
</evidence>
<dbReference type="PANTHER" id="PTHR43675">
    <property type="entry name" value="ARSENITE METHYLTRANSFERASE"/>
    <property type="match status" value="1"/>
</dbReference>
<evidence type="ECO:0000256" key="3">
    <source>
        <dbReference type="ARBA" id="ARBA00034487"/>
    </source>
</evidence>
<evidence type="ECO:0000256" key="7">
    <source>
        <dbReference type="ARBA" id="ARBA00047943"/>
    </source>
</evidence>
<feature type="domain" description="Methyltransferase" evidence="9">
    <location>
        <begin position="2"/>
        <end position="86"/>
    </location>
</feature>
<reference evidence="10" key="1">
    <citation type="journal article" date="2014" name="Front. Microbiol.">
        <title>High frequency of phylogenetically diverse reductive dehalogenase-homologous genes in deep subseafloor sedimentary metagenomes.</title>
        <authorList>
            <person name="Kawai M."/>
            <person name="Futagami T."/>
            <person name="Toyoda A."/>
            <person name="Takaki Y."/>
            <person name="Nishi S."/>
            <person name="Hori S."/>
            <person name="Arai W."/>
            <person name="Tsubouchi T."/>
            <person name="Morono Y."/>
            <person name="Uchiyama I."/>
            <person name="Ito T."/>
            <person name="Fujiyama A."/>
            <person name="Inagaki F."/>
            <person name="Takami H."/>
        </authorList>
    </citation>
    <scope>NUCLEOTIDE SEQUENCE</scope>
    <source>
        <strain evidence="10">Expedition CK06-06</strain>
    </source>
</reference>
<dbReference type="PANTHER" id="PTHR43675:SF8">
    <property type="entry name" value="ARSENITE METHYLTRANSFERASE"/>
    <property type="match status" value="1"/>
</dbReference>
<evidence type="ECO:0000313" key="10">
    <source>
        <dbReference type="EMBL" id="GAH21301.1"/>
    </source>
</evidence>
<evidence type="ECO:0000256" key="4">
    <source>
        <dbReference type="ARBA" id="ARBA00034521"/>
    </source>
</evidence>
<dbReference type="SUPFAM" id="SSF53335">
    <property type="entry name" value="S-adenosyl-L-methionine-dependent methyltransferases"/>
    <property type="match status" value="1"/>
</dbReference>
<evidence type="ECO:0000256" key="6">
    <source>
        <dbReference type="ARBA" id="ARBA00047941"/>
    </source>
</evidence>
<dbReference type="Gene3D" id="3.40.50.150">
    <property type="entry name" value="Vaccinia Virus protein VP39"/>
    <property type="match status" value="1"/>
</dbReference>
<comment type="catalytic activity">
    <reaction evidence="6">
        <text>arsenic triglutathione + [thioredoxin]-dithiol + S-adenosyl-L-methionine + 2 H2O = methylarsonous acid + [thioredoxin]-disulfide + 3 glutathione + S-adenosyl-L-homocysteine + H(+)</text>
        <dbReference type="Rhea" id="RHEA:69460"/>
        <dbReference type="Rhea" id="RHEA-COMP:10698"/>
        <dbReference type="Rhea" id="RHEA-COMP:10700"/>
        <dbReference type="ChEBI" id="CHEBI:15377"/>
        <dbReference type="ChEBI" id="CHEBI:15378"/>
        <dbReference type="ChEBI" id="CHEBI:17826"/>
        <dbReference type="ChEBI" id="CHEBI:29950"/>
        <dbReference type="ChEBI" id="CHEBI:50058"/>
        <dbReference type="ChEBI" id="CHEBI:57856"/>
        <dbReference type="ChEBI" id="CHEBI:57925"/>
        <dbReference type="ChEBI" id="CHEBI:59789"/>
        <dbReference type="ChEBI" id="CHEBI:183640"/>
        <dbReference type="EC" id="2.1.1.137"/>
    </reaction>
</comment>
<accession>X1DK77</accession>
<dbReference type="GO" id="GO:0030791">
    <property type="term" value="F:arsenite methyltransferase activity"/>
    <property type="evidence" value="ECO:0007669"/>
    <property type="project" value="UniProtKB-EC"/>
</dbReference>
<keyword evidence="1" id="KW-0808">Transferase</keyword>
<evidence type="ECO:0000256" key="8">
    <source>
        <dbReference type="ARBA" id="ARBA00048428"/>
    </source>
</evidence>
<sequence length="88" mass="9725">GNKGKVIGVDMTPDMIDLARDNAEKNNFENVEFRLGEIENLPVANDSVDIIISNCVINLSPEKQRVFDEAFRVLKPGGRIAISDIVLL</sequence>